<evidence type="ECO:0000313" key="1">
    <source>
        <dbReference type="EMBL" id="KAJ1101946.1"/>
    </source>
</evidence>
<organism evidence="1 2">
    <name type="scientific">Pleurodeles waltl</name>
    <name type="common">Iberian ribbed newt</name>
    <dbReference type="NCBI Taxonomy" id="8319"/>
    <lineage>
        <taxon>Eukaryota</taxon>
        <taxon>Metazoa</taxon>
        <taxon>Chordata</taxon>
        <taxon>Craniata</taxon>
        <taxon>Vertebrata</taxon>
        <taxon>Euteleostomi</taxon>
        <taxon>Amphibia</taxon>
        <taxon>Batrachia</taxon>
        <taxon>Caudata</taxon>
        <taxon>Salamandroidea</taxon>
        <taxon>Salamandridae</taxon>
        <taxon>Pleurodelinae</taxon>
        <taxon>Pleurodeles</taxon>
    </lineage>
</organism>
<evidence type="ECO:0000313" key="2">
    <source>
        <dbReference type="Proteomes" id="UP001066276"/>
    </source>
</evidence>
<accession>A0AAV7MDV9</accession>
<dbReference type="AlphaFoldDB" id="A0AAV7MDV9"/>
<sequence>MRPLTWVAVCEQRADGEQDLGDGQGRAPVVLQDVQADHPLAVDVTVVDPRPERDLCVEKKVSLTSNLSNKQYTGWRLLRPGPGR</sequence>
<dbReference type="EMBL" id="JANPWB010000014">
    <property type="protein sequence ID" value="KAJ1101946.1"/>
    <property type="molecule type" value="Genomic_DNA"/>
</dbReference>
<reference evidence="1" key="1">
    <citation type="journal article" date="2022" name="bioRxiv">
        <title>Sequencing and chromosome-scale assembly of the giantPleurodeles waltlgenome.</title>
        <authorList>
            <person name="Brown T."/>
            <person name="Elewa A."/>
            <person name="Iarovenko S."/>
            <person name="Subramanian E."/>
            <person name="Araus A.J."/>
            <person name="Petzold A."/>
            <person name="Susuki M."/>
            <person name="Suzuki K.-i.T."/>
            <person name="Hayashi T."/>
            <person name="Toyoda A."/>
            <person name="Oliveira C."/>
            <person name="Osipova E."/>
            <person name="Leigh N.D."/>
            <person name="Simon A."/>
            <person name="Yun M.H."/>
        </authorList>
    </citation>
    <scope>NUCLEOTIDE SEQUENCE</scope>
    <source>
        <strain evidence="1">20211129_DDA</strain>
        <tissue evidence="1">Liver</tissue>
    </source>
</reference>
<comment type="caution">
    <text evidence="1">The sequence shown here is derived from an EMBL/GenBank/DDBJ whole genome shotgun (WGS) entry which is preliminary data.</text>
</comment>
<name>A0AAV7MDV9_PLEWA</name>
<dbReference type="Proteomes" id="UP001066276">
    <property type="component" value="Chromosome 10"/>
</dbReference>
<protein>
    <submittedName>
        <fullName evidence="1">Uncharacterized protein</fullName>
    </submittedName>
</protein>
<proteinExistence type="predicted"/>
<gene>
    <name evidence="1" type="ORF">NDU88_007008</name>
</gene>
<keyword evidence="2" id="KW-1185">Reference proteome</keyword>